<protein>
    <recommendedName>
        <fullName evidence="4">Tail assembly chaperone</fullName>
    </recommendedName>
</protein>
<organism evidence="2 3">
    <name type="scientific">Mycobacterium palustre</name>
    <dbReference type="NCBI Taxonomy" id="153971"/>
    <lineage>
        <taxon>Bacteria</taxon>
        <taxon>Bacillati</taxon>
        <taxon>Actinomycetota</taxon>
        <taxon>Actinomycetes</taxon>
        <taxon>Mycobacteriales</taxon>
        <taxon>Mycobacteriaceae</taxon>
        <taxon>Mycobacterium</taxon>
        <taxon>Mycobacterium simiae complex</taxon>
    </lineage>
</organism>
<dbReference type="AlphaFoldDB" id="A0A1X1ZC68"/>
<dbReference type="OrthoDB" id="4742784at2"/>
<reference evidence="2 3" key="1">
    <citation type="submission" date="2016-01" db="EMBL/GenBank/DDBJ databases">
        <title>The new phylogeny of the genus Mycobacterium.</title>
        <authorList>
            <person name="Tarcisio F."/>
            <person name="Conor M."/>
            <person name="Antonella G."/>
            <person name="Elisabetta G."/>
            <person name="Giulia F.S."/>
            <person name="Sara T."/>
            <person name="Anna F."/>
            <person name="Clotilde B."/>
            <person name="Roberto B."/>
            <person name="Veronica D.S."/>
            <person name="Fabio R."/>
            <person name="Monica P."/>
            <person name="Olivier J."/>
            <person name="Enrico T."/>
            <person name="Nicola S."/>
        </authorList>
    </citation>
    <scope>NUCLEOTIDE SEQUENCE [LARGE SCALE GENOMIC DNA]</scope>
    <source>
        <strain evidence="2 3">DSM 44572</strain>
    </source>
</reference>
<evidence type="ECO:0000313" key="3">
    <source>
        <dbReference type="Proteomes" id="UP000193529"/>
    </source>
</evidence>
<evidence type="ECO:0000256" key="1">
    <source>
        <dbReference type="SAM" id="MobiDB-lite"/>
    </source>
</evidence>
<accession>A0A1X1ZC68</accession>
<keyword evidence="3" id="KW-1185">Reference proteome</keyword>
<dbReference type="EMBL" id="LQPJ01000121">
    <property type="protein sequence ID" value="ORW20908.1"/>
    <property type="molecule type" value="Genomic_DNA"/>
</dbReference>
<dbReference type="STRING" id="153971.AWC19_14160"/>
<dbReference type="Proteomes" id="UP000193529">
    <property type="component" value="Unassembled WGS sequence"/>
</dbReference>
<dbReference type="RefSeq" id="WP_085079632.1">
    <property type="nucleotide sequence ID" value="NZ_JACKRZ010000129.1"/>
</dbReference>
<proteinExistence type="predicted"/>
<feature type="compositionally biased region" description="Low complexity" evidence="1">
    <location>
        <begin position="165"/>
        <end position="177"/>
    </location>
</feature>
<sequence length="177" mass="19881">MPDKQPVEITDEVKHAHVVNAADARAQASEGQYSFLRSEFRRAKPTAEHPEGEVFEIPHKDLLDNDQQERWEDLQDDLLHKYQREPDVYTPDGKTLIAKGALVVPHRDKDGNRLPPWPYRLAIVLWGEDGAKRAKEGGILLSEIEVIWAKQDQEMKERLASDPKSAGSGSGVATASH</sequence>
<name>A0A1X1ZC68_9MYCO</name>
<feature type="region of interest" description="Disordered" evidence="1">
    <location>
        <begin position="155"/>
        <end position="177"/>
    </location>
</feature>
<gene>
    <name evidence="2" type="ORF">AWC19_14160</name>
</gene>
<evidence type="ECO:0000313" key="2">
    <source>
        <dbReference type="EMBL" id="ORW20908.1"/>
    </source>
</evidence>
<evidence type="ECO:0008006" key="4">
    <source>
        <dbReference type="Google" id="ProtNLM"/>
    </source>
</evidence>
<comment type="caution">
    <text evidence="2">The sequence shown here is derived from an EMBL/GenBank/DDBJ whole genome shotgun (WGS) entry which is preliminary data.</text>
</comment>